<keyword evidence="2" id="KW-1185">Reference proteome</keyword>
<proteinExistence type="predicted"/>
<protein>
    <submittedName>
        <fullName evidence="1">DUF3800 domain-containing protein</fullName>
    </submittedName>
</protein>
<accession>A0ABX8UR78</accession>
<evidence type="ECO:0000313" key="1">
    <source>
        <dbReference type="EMBL" id="QYD69867.1"/>
    </source>
</evidence>
<organism evidence="1 2">
    <name type="scientific">Paraburkholderia edwinii</name>
    <dbReference type="NCBI Taxonomy" id="2861782"/>
    <lineage>
        <taxon>Bacteria</taxon>
        <taxon>Pseudomonadati</taxon>
        <taxon>Pseudomonadota</taxon>
        <taxon>Betaproteobacteria</taxon>
        <taxon>Burkholderiales</taxon>
        <taxon>Burkholderiaceae</taxon>
        <taxon>Paraburkholderia</taxon>
    </lineage>
</organism>
<dbReference type="Pfam" id="PF12686">
    <property type="entry name" value="DUF3800"/>
    <property type="match status" value="1"/>
</dbReference>
<dbReference type="Proteomes" id="UP000826462">
    <property type="component" value="Chromosome 1"/>
</dbReference>
<name>A0ABX8UR78_9BURK</name>
<dbReference type="EMBL" id="CP080095">
    <property type="protein sequence ID" value="QYD69867.1"/>
    <property type="molecule type" value="Genomic_DNA"/>
</dbReference>
<dbReference type="InterPro" id="IPR024524">
    <property type="entry name" value="DUF3800"/>
</dbReference>
<reference evidence="1 2" key="1">
    <citation type="submission" date="2021-07" db="EMBL/GenBank/DDBJ databases">
        <title>Paraburkholderia edwinii protects Aspergillus sp. from phenazines by acting as a toxin sponge.</title>
        <authorList>
            <person name="Dahlstrom K.M."/>
            <person name="Newman D.K."/>
        </authorList>
    </citation>
    <scope>NUCLEOTIDE SEQUENCE [LARGE SCALE GENOMIC DNA]</scope>
    <source>
        <strain evidence="1 2">Pe01</strain>
    </source>
</reference>
<sequence>MGVTIYLDESGCLGWKLNKPYLHGGSSQCFTLAAAVIPDGQEPVLNRVVRGLYKKRGRAAKNELKSIALSSGERERFAMALCDVRRKHPDIRFLAITVRKRSVNEAFRRNPNGLYNYLVKCLLLDLMCDYESVSFIPDARSMKAEYRNGLHDYLATELASIGDTVLQTTPWESKDSLPLQFVDILASIVWAHHEHGTGSAYQIAAPYLAERRLFFNNPTHERVVELC</sequence>
<dbReference type="RefSeq" id="WP_219799204.1">
    <property type="nucleotide sequence ID" value="NZ_CP080095.1"/>
</dbReference>
<gene>
    <name evidence="1" type="ORF">KZJ38_05845</name>
</gene>
<evidence type="ECO:0000313" key="2">
    <source>
        <dbReference type="Proteomes" id="UP000826462"/>
    </source>
</evidence>